<proteinExistence type="predicted"/>
<evidence type="ECO:0000256" key="3">
    <source>
        <dbReference type="ARBA" id="ARBA00022964"/>
    </source>
</evidence>
<dbReference type="EMBL" id="SDMP01000015">
    <property type="protein sequence ID" value="RYR07781.1"/>
    <property type="molecule type" value="Genomic_DNA"/>
</dbReference>
<comment type="caution">
    <text evidence="7">The sequence shown here is derived from an EMBL/GenBank/DDBJ whole genome shotgun (WGS) entry which is preliminary data.</text>
</comment>
<organism evidence="7 8">
    <name type="scientific">Arachis hypogaea</name>
    <name type="common">Peanut</name>
    <dbReference type="NCBI Taxonomy" id="3818"/>
    <lineage>
        <taxon>Eukaryota</taxon>
        <taxon>Viridiplantae</taxon>
        <taxon>Streptophyta</taxon>
        <taxon>Embryophyta</taxon>
        <taxon>Tracheophyta</taxon>
        <taxon>Spermatophyta</taxon>
        <taxon>Magnoliopsida</taxon>
        <taxon>eudicotyledons</taxon>
        <taxon>Gunneridae</taxon>
        <taxon>Pentapetalae</taxon>
        <taxon>rosids</taxon>
        <taxon>fabids</taxon>
        <taxon>Fabales</taxon>
        <taxon>Fabaceae</taxon>
        <taxon>Papilionoideae</taxon>
        <taxon>50 kb inversion clade</taxon>
        <taxon>dalbergioids sensu lato</taxon>
        <taxon>Dalbergieae</taxon>
        <taxon>Pterocarpus clade</taxon>
        <taxon>Arachis</taxon>
    </lineage>
</organism>
<keyword evidence="4" id="KW-0560">Oxidoreductase</keyword>
<reference evidence="7 8" key="1">
    <citation type="submission" date="2019-01" db="EMBL/GenBank/DDBJ databases">
        <title>Sequencing of cultivated peanut Arachis hypogaea provides insights into genome evolution and oil improvement.</title>
        <authorList>
            <person name="Chen X."/>
        </authorList>
    </citation>
    <scope>NUCLEOTIDE SEQUENCE [LARGE SCALE GENOMIC DNA]</scope>
    <source>
        <strain evidence="8">cv. Fuhuasheng</strain>
        <tissue evidence="7">Leaves</tissue>
    </source>
</reference>
<evidence type="ECO:0000256" key="1">
    <source>
        <dbReference type="ARBA" id="ARBA00001961"/>
    </source>
</evidence>
<protein>
    <recommendedName>
        <fullName evidence="6">Prolyl 4-hydroxylase alpha subunit domain-containing protein</fullName>
    </recommendedName>
</protein>
<feature type="region of interest" description="Disordered" evidence="5">
    <location>
        <begin position="1"/>
        <end position="31"/>
    </location>
</feature>
<accession>A0A444Z0S0</accession>
<evidence type="ECO:0000256" key="5">
    <source>
        <dbReference type="SAM" id="MobiDB-lite"/>
    </source>
</evidence>
<dbReference type="Pfam" id="PF25238">
    <property type="entry name" value="OGFOD2-like"/>
    <property type="match status" value="1"/>
</dbReference>
<dbReference type="GO" id="GO:0031418">
    <property type="term" value="F:L-ascorbic acid binding"/>
    <property type="evidence" value="ECO:0007669"/>
    <property type="project" value="UniProtKB-KW"/>
</dbReference>
<dbReference type="GO" id="GO:0051213">
    <property type="term" value="F:dioxygenase activity"/>
    <property type="evidence" value="ECO:0007669"/>
    <property type="project" value="UniProtKB-KW"/>
</dbReference>
<evidence type="ECO:0000313" key="7">
    <source>
        <dbReference type="EMBL" id="RYR07781.1"/>
    </source>
</evidence>
<evidence type="ECO:0000313" key="8">
    <source>
        <dbReference type="Proteomes" id="UP000289738"/>
    </source>
</evidence>
<keyword evidence="2" id="KW-0847">Vitamin C</keyword>
<dbReference type="PANTHER" id="PTHR24014:SF4">
    <property type="entry name" value="2-OXOGLUTARATE AND IRON-DEPENDENT OXYGENASE DOMAIN-CONTAINING PROTEIN 2"/>
    <property type="match status" value="1"/>
</dbReference>
<feature type="domain" description="Prolyl 4-hydroxylase alpha subunit" evidence="6">
    <location>
        <begin position="158"/>
        <end position="324"/>
    </location>
</feature>
<dbReference type="AlphaFoldDB" id="A0A444Z0S0"/>
<comment type="cofactor">
    <cofactor evidence="1">
        <name>L-ascorbate</name>
        <dbReference type="ChEBI" id="CHEBI:38290"/>
    </cofactor>
</comment>
<dbReference type="GO" id="GO:0016705">
    <property type="term" value="F:oxidoreductase activity, acting on paired donors, with incorporation or reduction of molecular oxygen"/>
    <property type="evidence" value="ECO:0007669"/>
    <property type="project" value="InterPro"/>
</dbReference>
<evidence type="ECO:0000256" key="2">
    <source>
        <dbReference type="ARBA" id="ARBA00022896"/>
    </source>
</evidence>
<dbReference type="Proteomes" id="UP000289738">
    <property type="component" value="Chromosome B05"/>
</dbReference>
<dbReference type="STRING" id="3818.A0A444Z0S0"/>
<dbReference type="PANTHER" id="PTHR24014">
    <property type="entry name" value="2-OXOGLUTARATE AND IRON-DEPENDENT OXYGENASE DOMAIN-CONTAINING PROTEIN 2"/>
    <property type="match status" value="1"/>
</dbReference>
<keyword evidence="8" id="KW-1185">Reference proteome</keyword>
<sequence length="417" mass="47306">MSQNDRPEAPSPATAANGSAAAKAENPPARALVSSSLRLRLNPNKEHKAEEYEDLQLEYCPAVFTALERYLPPNMLNVRREHKAKFMHDILAKYMPRAEQTRIQKLRAYRLRIIANYRPRFRELYTLNPTAFFVPAFLNAINENTEQSFRRIISEPSPGIFIFQMLQPRICELFLSEIENVEKFVAETKFRIMRPNIMNKYGVVLDDFGFGPMLEKLMEGFIRPLSRVLFPEIGSSLDSHHGFVVEYGKDKAVDMGFHVDDSEVTLNVCLGKEFSGGELYFQGTRCEKHVNTSTYTEVSLSGGCTLFLWSPLFESRSTLTIPINLDELCFIEVAIAVVPKLQHLAIVSTYFCGAEGLFAYRLASMQICSVFREVKRYQTDCSSWCGECSKVKKESQCSRITSTKSALLAKEGESTSK</sequence>
<gene>
    <name evidence="7" type="ORF">Ahy_B05g075233</name>
</gene>
<feature type="compositionally biased region" description="Low complexity" evidence="5">
    <location>
        <begin position="11"/>
        <end position="31"/>
    </location>
</feature>
<evidence type="ECO:0000256" key="4">
    <source>
        <dbReference type="ARBA" id="ARBA00023002"/>
    </source>
</evidence>
<dbReference type="SMART" id="SM00702">
    <property type="entry name" value="P4Hc"/>
    <property type="match status" value="1"/>
</dbReference>
<dbReference type="GO" id="GO:0005506">
    <property type="term" value="F:iron ion binding"/>
    <property type="evidence" value="ECO:0007669"/>
    <property type="project" value="InterPro"/>
</dbReference>
<dbReference type="InterPro" id="IPR006620">
    <property type="entry name" value="Pro_4_hyd_alph"/>
</dbReference>
<keyword evidence="3" id="KW-0223">Dioxygenase</keyword>
<name>A0A444Z0S0_ARAHY</name>
<evidence type="ECO:0000259" key="6">
    <source>
        <dbReference type="SMART" id="SM00702"/>
    </source>
</evidence>